<evidence type="ECO:0000256" key="1">
    <source>
        <dbReference type="ARBA" id="ARBA00022679"/>
    </source>
</evidence>
<dbReference type="PROSITE" id="PS51186">
    <property type="entry name" value="GNAT"/>
    <property type="match status" value="1"/>
</dbReference>
<sequence length="164" mass="18083">MSFTIRPAHADEAPVLAAIEAAGFPPAEAASLERISERLRVFPEQFFVAEADGRAVGFINGCASDAPDLPDAYYADATLHRPHGRYAAVFGLVVLPEYRGRGIAAALLRHYTDTMRERGKAGVILTCKEHLVDWYGRFGFRNHGTADSEHGGATWYDMKYIWAP</sequence>
<keyword evidence="5" id="KW-1185">Reference proteome</keyword>
<dbReference type="Proteomes" id="UP001298424">
    <property type="component" value="Unassembled WGS sequence"/>
</dbReference>
<dbReference type="CDD" id="cd04301">
    <property type="entry name" value="NAT_SF"/>
    <property type="match status" value="1"/>
</dbReference>
<dbReference type="PANTHER" id="PTHR10908">
    <property type="entry name" value="SEROTONIN N-ACETYLTRANSFERASE"/>
    <property type="match status" value="1"/>
</dbReference>
<evidence type="ECO:0000259" key="3">
    <source>
        <dbReference type="PROSITE" id="PS51186"/>
    </source>
</evidence>
<organism evidence="4 5">
    <name type="scientific">Kingella pumchi</name>
    <dbReference type="NCBI Taxonomy" id="2779506"/>
    <lineage>
        <taxon>Bacteria</taxon>
        <taxon>Pseudomonadati</taxon>
        <taxon>Pseudomonadota</taxon>
        <taxon>Betaproteobacteria</taxon>
        <taxon>Neisseriales</taxon>
        <taxon>Neisseriaceae</taxon>
        <taxon>Kingella</taxon>
    </lineage>
</organism>
<keyword evidence="2" id="KW-0012">Acyltransferase</keyword>
<proteinExistence type="predicted"/>
<evidence type="ECO:0000256" key="2">
    <source>
        <dbReference type="ARBA" id="ARBA00023315"/>
    </source>
</evidence>
<dbReference type="EMBL" id="JAKOOW010000023">
    <property type="protein sequence ID" value="MCG6503988.1"/>
    <property type="molecule type" value="Genomic_DNA"/>
</dbReference>
<comment type="caution">
    <text evidence="4">The sequence shown here is derived from an EMBL/GenBank/DDBJ whole genome shotgun (WGS) entry which is preliminary data.</text>
</comment>
<accession>A0ABS9NNT5</accession>
<keyword evidence="1" id="KW-0808">Transferase</keyword>
<reference evidence="4 5" key="1">
    <citation type="submission" date="2022-02" db="EMBL/GenBank/DDBJ databases">
        <title>Genome sequence data of Kingella unionensis sp. nov. strain CICC 24913 (CCUG 75125).</title>
        <authorList>
            <person name="Xiao M."/>
        </authorList>
    </citation>
    <scope>NUCLEOTIDE SEQUENCE [LARGE SCALE GENOMIC DNA]</scope>
    <source>
        <strain evidence="4 5">CICC 24913</strain>
    </source>
</reference>
<protein>
    <submittedName>
        <fullName evidence="4">GNAT family N-acetyltransferase</fullName>
    </submittedName>
</protein>
<dbReference type="InterPro" id="IPR000182">
    <property type="entry name" value="GNAT_dom"/>
</dbReference>
<dbReference type="PANTHER" id="PTHR10908:SF0">
    <property type="entry name" value="SEROTONIN N-ACETYLTRANSFERASE"/>
    <property type="match status" value="1"/>
</dbReference>
<dbReference type="InterPro" id="IPR051635">
    <property type="entry name" value="SNAT-like"/>
</dbReference>
<name>A0ABS9NNT5_9NEIS</name>
<dbReference type="InterPro" id="IPR016181">
    <property type="entry name" value="Acyl_CoA_acyltransferase"/>
</dbReference>
<dbReference type="SUPFAM" id="SSF55729">
    <property type="entry name" value="Acyl-CoA N-acyltransferases (Nat)"/>
    <property type="match status" value="1"/>
</dbReference>
<evidence type="ECO:0000313" key="4">
    <source>
        <dbReference type="EMBL" id="MCG6503988.1"/>
    </source>
</evidence>
<dbReference type="RefSeq" id="WP_238746670.1">
    <property type="nucleotide sequence ID" value="NZ_JAKOOW010000023.1"/>
</dbReference>
<evidence type="ECO:0000313" key="5">
    <source>
        <dbReference type="Proteomes" id="UP001298424"/>
    </source>
</evidence>
<gene>
    <name evidence="4" type="ORF">MB824_05705</name>
</gene>
<feature type="domain" description="N-acetyltransferase" evidence="3">
    <location>
        <begin position="3"/>
        <end position="161"/>
    </location>
</feature>
<dbReference type="Pfam" id="PF00583">
    <property type="entry name" value="Acetyltransf_1"/>
    <property type="match status" value="1"/>
</dbReference>
<dbReference type="Gene3D" id="3.40.630.30">
    <property type="match status" value="1"/>
</dbReference>